<organism evidence="2 3">
    <name type="scientific">Ferrithrix thermotolerans DSM 19514</name>
    <dbReference type="NCBI Taxonomy" id="1121881"/>
    <lineage>
        <taxon>Bacteria</taxon>
        <taxon>Bacillati</taxon>
        <taxon>Actinomycetota</taxon>
        <taxon>Acidimicrobiia</taxon>
        <taxon>Acidimicrobiales</taxon>
        <taxon>Acidimicrobiaceae</taxon>
        <taxon>Ferrithrix</taxon>
    </lineage>
</organism>
<dbReference type="PANTHER" id="PTHR43755">
    <property type="match status" value="1"/>
</dbReference>
<dbReference type="SUPFAM" id="SSF51905">
    <property type="entry name" value="FAD/NAD(P)-binding domain"/>
    <property type="match status" value="1"/>
</dbReference>
<evidence type="ECO:0000259" key="1">
    <source>
        <dbReference type="Pfam" id="PF07992"/>
    </source>
</evidence>
<dbReference type="InterPro" id="IPR036188">
    <property type="entry name" value="FAD/NAD-bd_sf"/>
</dbReference>
<protein>
    <submittedName>
        <fullName evidence="2">Sulfide:quinone oxidoreductase</fullName>
    </submittedName>
</protein>
<dbReference type="Gene3D" id="3.50.50.100">
    <property type="match status" value="1"/>
</dbReference>
<evidence type="ECO:0000313" key="2">
    <source>
        <dbReference type="EMBL" id="SHE52353.1"/>
    </source>
</evidence>
<dbReference type="OrthoDB" id="9802771at2"/>
<dbReference type="PANTHER" id="PTHR43755:SF1">
    <property type="entry name" value="FAD-DEPENDENT PYRIDINE NUCLEOTIDE-DISULPHIDE OXIDOREDUCTASE"/>
    <property type="match status" value="1"/>
</dbReference>
<dbReference type="STRING" id="1121881.SAMN02745225_00871"/>
<proteinExistence type="predicted"/>
<feature type="domain" description="FAD/NAD(P)-binding" evidence="1">
    <location>
        <begin position="3"/>
        <end position="277"/>
    </location>
</feature>
<accession>A0A1M4U6T6</accession>
<sequence>MARVVVLGAGISGHTAALYLRKDLKRHDEVVVVSPNSEWNWIPSNIWVGVGKMDSKEVTFPLRPVYKRKGIDFRQARATVIHPEGDLKDGMGYVEIIYTDPDRYGEVEEIRYDYLINATGPKLNFEATPGLGPDGYSLSVCTVDHAAKTALELERVIDKLKQGIPQTLVIGVGHGTCTCEGAAFEYAFNVEHELRANKVRDLAEVIYITNEYELGDFGVGGMQFASKGFVTNSKIWTESLFRERNVKAIVGAHVERVEQGVLHYEQLDGTKGSIEFDFAMLLPPFKGVGLTALDRNGDDITDKLFAPNGFLKVDADYSQKSFDQWRAEDWPSTYQSPFYDNLFGVGIAFAPPHPISMPRFSPNGTPISPAPPRTGMPSGVMGRTVAETIVSRIETGDHTLAHRASMASMGAACVASAGTGLAKGTAAAMTMSPVVPDFVKYPETGGRNIKETTGEIGLGAHWTKLLLHYLFIYKAKALPGWHFIPE</sequence>
<evidence type="ECO:0000313" key="3">
    <source>
        <dbReference type="Proteomes" id="UP000184295"/>
    </source>
</evidence>
<gene>
    <name evidence="2" type="ORF">SAMN02745225_00871</name>
</gene>
<dbReference type="InterPro" id="IPR023753">
    <property type="entry name" value="FAD/NAD-binding_dom"/>
</dbReference>
<dbReference type="RefSeq" id="WP_072789074.1">
    <property type="nucleotide sequence ID" value="NZ_FQUL01000008.1"/>
</dbReference>
<name>A0A1M4U6T6_9ACTN</name>
<dbReference type="AlphaFoldDB" id="A0A1M4U6T6"/>
<dbReference type="EMBL" id="FQUL01000008">
    <property type="protein sequence ID" value="SHE52353.1"/>
    <property type="molecule type" value="Genomic_DNA"/>
</dbReference>
<dbReference type="InterPro" id="IPR052541">
    <property type="entry name" value="SQRD"/>
</dbReference>
<keyword evidence="3" id="KW-1185">Reference proteome</keyword>
<dbReference type="Pfam" id="PF07992">
    <property type="entry name" value="Pyr_redox_2"/>
    <property type="match status" value="1"/>
</dbReference>
<dbReference type="GO" id="GO:0016491">
    <property type="term" value="F:oxidoreductase activity"/>
    <property type="evidence" value="ECO:0007669"/>
    <property type="project" value="InterPro"/>
</dbReference>
<reference evidence="3" key="1">
    <citation type="submission" date="2016-11" db="EMBL/GenBank/DDBJ databases">
        <authorList>
            <person name="Varghese N."/>
            <person name="Submissions S."/>
        </authorList>
    </citation>
    <scope>NUCLEOTIDE SEQUENCE [LARGE SCALE GENOMIC DNA]</scope>
    <source>
        <strain evidence="3">DSM 19514</strain>
    </source>
</reference>
<dbReference type="Proteomes" id="UP000184295">
    <property type="component" value="Unassembled WGS sequence"/>
</dbReference>